<dbReference type="Pfam" id="PF07683">
    <property type="entry name" value="CobW_C"/>
    <property type="match status" value="1"/>
</dbReference>
<dbReference type="Proteomes" id="UP000569914">
    <property type="component" value="Unassembled WGS sequence"/>
</dbReference>
<dbReference type="Gene3D" id="3.30.1220.10">
    <property type="entry name" value="CobW-like, C-terminal domain"/>
    <property type="match status" value="1"/>
</dbReference>
<organism evidence="7 8">
    <name type="scientific">Microlunatus parietis</name>
    <dbReference type="NCBI Taxonomy" id="682979"/>
    <lineage>
        <taxon>Bacteria</taxon>
        <taxon>Bacillati</taxon>
        <taxon>Actinomycetota</taxon>
        <taxon>Actinomycetes</taxon>
        <taxon>Propionibacteriales</taxon>
        <taxon>Propionibacteriaceae</taxon>
        <taxon>Microlunatus</taxon>
    </lineage>
</organism>
<reference evidence="7 8" key="1">
    <citation type="submission" date="2020-07" db="EMBL/GenBank/DDBJ databases">
        <title>Sequencing the genomes of 1000 actinobacteria strains.</title>
        <authorList>
            <person name="Klenk H.-P."/>
        </authorList>
    </citation>
    <scope>NUCLEOTIDE SEQUENCE [LARGE SCALE GENOMIC DNA]</scope>
    <source>
        <strain evidence="7 8">DSM 22083</strain>
    </source>
</reference>
<keyword evidence="1" id="KW-0547">Nucleotide-binding</keyword>
<keyword evidence="8" id="KW-1185">Reference proteome</keyword>
<evidence type="ECO:0000259" key="6">
    <source>
        <dbReference type="SMART" id="SM00833"/>
    </source>
</evidence>
<evidence type="ECO:0000256" key="4">
    <source>
        <dbReference type="ARBA" id="ARBA00034320"/>
    </source>
</evidence>
<comment type="caution">
    <text evidence="7">The sequence shown here is derived from an EMBL/GenBank/DDBJ whole genome shotgun (WGS) entry which is preliminary data.</text>
</comment>
<dbReference type="GO" id="GO:0016787">
    <property type="term" value="F:hydrolase activity"/>
    <property type="evidence" value="ECO:0007669"/>
    <property type="project" value="UniProtKB-KW"/>
</dbReference>
<dbReference type="InterPro" id="IPR027417">
    <property type="entry name" value="P-loop_NTPase"/>
</dbReference>
<dbReference type="InterPro" id="IPR011629">
    <property type="entry name" value="CobW-like_C"/>
</dbReference>
<sequence length="339" mass="37136">MPRPPIPIIVLAGFLGSGKTTVLNHLLRNSLDVRIGVVVNDFGAINIDAMLVGGQTDSMITTSGGCLCCVSDGGEIAGMLDRLAAPSAKIDVIVIEASGIAEPGAMVQLVFQALDDRMAYGGLVEVVDAAAFPESRLEHPELDRHVEVADLVIVNKIDRIDETEQSLRRKEIRELNPIAPILCTTEGRVNPELLYELELRPNHQPTLALADHDHDHDDHDHLHDRFESVSFETERPLHPRRLMALLDDDLTGVFRIKGFATFAVPGDRRRYVIGKVGPSLRIDPERRGADRSSQLVLIGAGIDRDRLTKRLEACIATDDEAAALTEDDLMGVLRFSGQT</sequence>
<keyword evidence="3" id="KW-0143">Chaperone</keyword>
<dbReference type="Pfam" id="PF02492">
    <property type="entry name" value="cobW"/>
    <property type="match status" value="1"/>
</dbReference>
<dbReference type="PANTHER" id="PTHR13748:SF62">
    <property type="entry name" value="COBW DOMAIN-CONTAINING PROTEIN"/>
    <property type="match status" value="1"/>
</dbReference>
<evidence type="ECO:0000313" key="8">
    <source>
        <dbReference type="Proteomes" id="UP000569914"/>
    </source>
</evidence>
<dbReference type="GO" id="GO:0000166">
    <property type="term" value="F:nucleotide binding"/>
    <property type="evidence" value="ECO:0007669"/>
    <property type="project" value="UniProtKB-KW"/>
</dbReference>
<name>A0A7Y9IEA1_9ACTN</name>
<evidence type="ECO:0000256" key="3">
    <source>
        <dbReference type="ARBA" id="ARBA00023186"/>
    </source>
</evidence>
<evidence type="ECO:0000256" key="2">
    <source>
        <dbReference type="ARBA" id="ARBA00022801"/>
    </source>
</evidence>
<dbReference type="EMBL" id="JACCBU010000001">
    <property type="protein sequence ID" value="NYE75175.1"/>
    <property type="molecule type" value="Genomic_DNA"/>
</dbReference>
<evidence type="ECO:0000256" key="5">
    <source>
        <dbReference type="ARBA" id="ARBA00049117"/>
    </source>
</evidence>
<comment type="catalytic activity">
    <reaction evidence="5">
        <text>GTP + H2O = GDP + phosphate + H(+)</text>
        <dbReference type="Rhea" id="RHEA:19669"/>
        <dbReference type="ChEBI" id="CHEBI:15377"/>
        <dbReference type="ChEBI" id="CHEBI:15378"/>
        <dbReference type="ChEBI" id="CHEBI:37565"/>
        <dbReference type="ChEBI" id="CHEBI:43474"/>
        <dbReference type="ChEBI" id="CHEBI:58189"/>
    </reaction>
    <physiologicalReaction direction="left-to-right" evidence="5">
        <dbReference type="Rhea" id="RHEA:19670"/>
    </physiologicalReaction>
</comment>
<comment type="similarity">
    <text evidence="4">Belongs to the SIMIBI class G3E GTPase family. ZNG1 subfamily.</text>
</comment>
<dbReference type="InterPro" id="IPR036627">
    <property type="entry name" value="CobW-likC_sf"/>
</dbReference>
<evidence type="ECO:0000256" key="1">
    <source>
        <dbReference type="ARBA" id="ARBA00022741"/>
    </source>
</evidence>
<dbReference type="SUPFAM" id="SSF90002">
    <property type="entry name" value="Hypothetical protein YjiA, C-terminal domain"/>
    <property type="match status" value="1"/>
</dbReference>
<feature type="domain" description="CobW C-terminal" evidence="6">
    <location>
        <begin position="226"/>
        <end position="315"/>
    </location>
</feature>
<dbReference type="RefSeq" id="WP_179757724.1">
    <property type="nucleotide sequence ID" value="NZ_JACCBU010000001.1"/>
</dbReference>
<dbReference type="InterPro" id="IPR051316">
    <property type="entry name" value="Zinc-reg_GTPase_activator"/>
</dbReference>
<protein>
    <submittedName>
        <fullName evidence="7">Cobalamin biosynthesis protein CobW</fullName>
    </submittedName>
</protein>
<dbReference type="InterPro" id="IPR003495">
    <property type="entry name" value="CobW/HypB/UreG_nucleotide-bd"/>
</dbReference>
<accession>A0A7Y9IEA1</accession>
<evidence type="ECO:0000313" key="7">
    <source>
        <dbReference type="EMBL" id="NYE75175.1"/>
    </source>
</evidence>
<dbReference type="AlphaFoldDB" id="A0A7Y9IEA1"/>
<proteinExistence type="inferred from homology"/>
<keyword evidence="2" id="KW-0378">Hydrolase</keyword>
<dbReference type="Gene3D" id="3.40.50.300">
    <property type="entry name" value="P-loop containing nucleotide triphosphate hydrolases"/>
    <property type="match status" value="1"/>
</dbReference>
<dbReference type="SUPFAM" id="SSF52540">
    <property type="entry name" value="P-loop containing nucleoside triphosphate hydrolases"/>
    <property type="match status" value="1"/>
</dbReference>
<dbReference type="SMART" id="SM00833">
    <property type="entry name" value="CobW_C"/>
    <property type="match status" value="1"/>
</dbReference>
<dbReference type="CDD" id="cd03112">
    <property type="entry name" value="CobW-like"/>
    <property type="match status" value="1"/>
</dbReference>
<gene>
    <name evidence="7" type="ORF">BKA15_006504</name>
</gene>
<dbReference type="PANTHER" id="PTHR13748">
    <property type="entry name" value="COBW-RELATED"/>
    <property type="match status" value="1"/>
</dbReference>
<dbReference type="GO" id="GO:0005737">
    <property type="term" value="C:cytoplasm"/>
    <property type="evidence" value="ECO:0007669"/>
    <property type="project" value="TreeGrafter"/>
</dbReference>